<keyword evidence="4" id="KW-1185">Reference proteome</keyword>
<reference evidence="2" key="3">
    <citation type="submission" date="2021-07" db="EMBL/GenBank/DDBJ databases">
        <authorList>
            <person name="Branca A.L. A."/>
        </authorList>
    </citation>
    <scope>NUCLEOTIDE SEQUENCE</scope>
</reference>
<protein>
    <submittedName>
        <fullName evidence="3">Uncharacterized protein</fullName>
    </submittedName>
</protein>
<dbReference type="Proteomes" id="UP000191691">
    <property type="component" value="Unassembled WGS sequence"/>
</dbReference>
<sequence length="365" mass="39175">MTDFRMPLHQGPPGRKPLSGAQHGYGGYQSYDSPRPQLAPQLAPHLASPQTTHSRNRTTSSNVLPYSGGSQHYHGAPPPPPIPQMTLPRQPSRRMSSTTTSTSSTGHHPTVHAGQGVSDIRRTASSRSANSQLGYVALMRRQKATVWCDRAQPEDARMREQALRDKKRAYLEVHGAGSRRAGNLASGKIKHGPKGAMEFSPSNLVGAKVPVRLSANEVGDGDDDTLSSDGGAIHRRTGSGRSSLGSAHRYPSGYSRPQGTMGSNSTPPNEKTDLPEVSENTPAEIHEEKKSGLPSLHKDDAATTHSSEQEQDDFVGDMQAPNAATAAAEKAQKAAELRRRGSVDERTTTMTNVRLFVANPDSDSD</sequence>
<dbReference type="OrthoDB" id="5385072at2759"/>
<dbReference type="EMBL" id="MOOB01000007">
    <property type="protein sequence ID" value="OQE92410.1"/>
    <property type="molecule type" value="Genomic_DNA"/>
</dbReference>
<evidence type="ECO:0000256" key="1">
    <source>
        <dbReference type="SAM" id="MobiDB-lite"/>
    </source>
</evidence>
<dbReference type="STRING" id="60175.A0A1V6YYC3"/>
<feature type="compositionally biased region" description="Low complexity" evidence="1">
    <location>
        <begin position="84"/>
        <end position="105"/>
    </location>
</feature>
<dbReference type="EMBL" id="CAJVNV010000614">
    <property type="protein sequence ID" value="CAG8269704.1"/>
    <property type="molecule type" value="Genomic_DNA"/>
</dbReference>
<feature type="region of interest" description="Disordered" evidence="1">
    <location>
        <begin position="1"/>
        <end position="117"/>
    </location>
</feature>
<organism evidence="3 4">
    <name type="scientific">Penicillium nalgiovense</name>
    <dbReference type="NCBI Taxonomy" id="60175"/>
    <lineage>
        <taxon>Eukaryota</taxon>
        <taxon>Fungi</taxon>
        <taxon>Dikarya</taxon>
        <taxon>Ascomycota</taxon>
        <taxon>Pezizomycotina</taxon>
        <taxon>Eurotiomycetes</taxon>
        <taxon>Eurotiomycetidae</taxon>
        <taxon>Eurotiales</taxon>
        <taxon>Aspergillaceae</taxon>
        <taxon>Penicillium</taxon>
    </lineage>
</organism>
<feature type="compositionally biased region" description="Low complexity" evidence="1">
    <location>
        <begin position="51"/>
        <end position="62"/>
    </location>
</feature>
<evidence type="ECO:0000313" key="4">
    <source>
        <dbReference type="Proteomes" id="UP000191691"/>
    </source>
</evidence>
<dbReference type="AlphaFoldDB" id="A0A1V6YYC3"/>
<feature type="compositionally biased region" description="Basic and acidic residues" evidence="1">
    <location>
        <begin position="284"/>
        <end position="302"/>
    </location>
</feature>
<dbReference type="OMA" id="DERTMTM"/>
<evidence type="ECO:0000313" key="2">
    <source>
        <dbReference type="EMBL" id="CAG8269704.1"/>
    </source>
</evidence>
<feature type="compositionally biased region" description="Polar residues" evidence="1">
    <location>
        <begin position="255"/>
        <end position="269"/>
    </location>
</feature>
<gene>
    <name evidence="3" type="ORF">PENNAL_c0007G10626</name>
    <name evidence="2" type="ORF">PNAL_LOCUS9145</name>
</gene>
<reference evidence="3" key="1">
    <citation type="submission" date="2016-10" db="EMBL/GenBank/DDBJ databases">
        <title>Uncovering the secondary metabolism of Penicillium species provides insights into the evolution of 6-MSA pathways.</title>
        <authorList>
            <person name="Nielsen J.C."/>
            <person name="Nielsen J."/>
        </authorList>
    </citation>
    <scope>NUCLEOTIDE SEQUENCE [LARGE SCALE GENOMIC DNA]</scope>
    <source>
        <strain evidence="3">IBT 13039</strain>
    </source>
</reference>
<dbReference type="Proteomes" id="UP001153461">
    <property type="component" value="Unassembled WGS sequence"/>
</dbReference>
<proteinExistence type="predicted"/>
<feature type="region of interest" description="Disordered" evidence="1">
    <location>
        <begin position="215"/>
        <end position="365"/>
    </location>
</feature>
<accession>A0A1V6YYC3</accession>
<feature type="compositionally biased region" description="Basic and acidic residues" evidence="1">
    <location>
        <begin position="330"/>
        <end position="347"/>
    </location>
</feature>
<comment type="caution">
    <text evidence="3">The sequence shown here is derived from an EMBL/GenBank/DDBJ whole genome shotgun (WGS) entry which is preliminary data.</text>
</comment>
<reference evidence="4" key="2">
    <citation type="journal article" date="2017" name="Nat. Microbiol.">
        <title>Global analysis of biosynthetic gene clusters reveals vast potential of secondary metabolite production in Penicillium species.</title>
        <authorList>
            <person name="Nielsen J.C."/>
            <person name="Grijseels S."/>
            <person name="Prigent S."/>
            <person name="Ji B."/>
            <person name="Dainat J."/>
            <person name="Nielsen K.F."/>
            <person name="Frisvad J.C."/>
            <person name="Workman M."/>
            <person name="Nielsen J."/>
        </authorList>
    </citation>
    <scope>NUCLEOTIDE SEQUENCE [LARGE SCALE GENOMIC DNA]</scope>
    <source>
        <strain evidence="4">IBT 13039</strain>
    </source>
</reference>
<name>A0A1V6YYC3_PENNA</name>
<evidence type="ECO:0000313" key="3">
    <source>
        <dbReference type="EMBL" id="OQE92410.1"/>
    </source>
</evidence>
<feature type="compositionally biased region" description="Low complexity" evidence="1">
    <location>
        <begin position="319"/>
        <end position="329"/>
    </location>
</feature>